<dbReference type="CDD" id="cd06261">
    <property type="entry name" value="TM_PBP2"/>
    <property type="match status" value="1"/>
</dbReference>
<gene>
    <name evidence="10" type="ORF">BG36_10125</name>
    <name evidence="11" type="ORF">DES43_11488</name>
</gene>
<evidence type="ECO:0000313" key="10">
    <source>
        <dbReference type="EMBL" id="EXL04470.1"/>
    </source>
</evidence>
<evidence type="ECO:0000256" key="2">
    <source>
        <dbReference type="ARBA" id="ARBA00010072"/>
    </source>
</evidence>
<dbReference type="NCBIfam" id="TIGR01726">
    <property type="entry name" value="HEQRo_perm_3TM"/>
    <property type="match status" value="1"/>
</dbReference>
<keyword evidence="7 8" id="KW-0472">Membrane</keyword>
<feature type="transmembrane region" description="Helical" evidence="8">
    <location>
        <begin position="56"/>
        <end position="79"/>
    </location>
</feature>
<dbReference type="AlphaFoldDB" id="A0A011V7P8"/>
<dbReference type="STRING" id="69279.BG36_10125"/>
<feature type="transmembrane region" description="Helical" evidence="8">
    <location>
        <begin position="136"/>
        <end position="156"/>
    </location>
</feature>
<dbReference type="EMBL" id="JENY01000021">
    <property type="protein sequence ID" value="EXL04470.1"/>
    <property type="molecule type" value="Genomic_DNA"/>
</dbReference>
<dbReference type="Pfam" id="PF00528">
    <property type="entry name" value="BPD_transp_1"/>
    <property type="match status" value="1"/>
</dbReference>
<dbReference type="PANTHER" id="PTHR30614">
    <property type="entry name" value="MEMBRANE COMPONENT OF AMINO ACID ABC TRANSPORTER"/>
    <property type="match status" value="1"/>
</dbReference>
<comment type="subcellular location">
    <subcellularLocation>
        <location evidence="1">Cell inner membrane</location>
        <topology evidence="1">Multi-pass membrane protein</topology>
    </subcellularLocation>
    <subcellularLocation>
        <location evidence="8">Cell membrane</location>
        <topology evidence="8">Multi-pass membrane protein</topology>
    </subcellularLocation>
</comment>
<dbReference type="GO" id="GO:0043190">
    <property type="term" value="C:ATP-binding cassette (ABC) transporter complex"/>
    <property type="evidence" value="ECO:0007669"/>
    <property type="project" value="InterPro"/>
</dbReference>
<evidence type="ECO:0000259" key="9">
    <source>
        <dbReference type="PROSITE" id="PS50928"/>
    </source>
</evidence>
<dbReference type="Proteomes" id="UP000019849">
    <property type="component" value="Unassembled WGS sequence"/>
</dbReference>
<feature type="transmembrane region" description="Helical" evidence="8">
    <location>
        <begin position="91"/>
        <end position="115"/>
    </location>
</feature>
<dbReference type="eggNOG" id="COG0765">
    <property type="taxonomic scope" value="Bacteria"/>
</dbReference>
<dbReference type="PATRIC" id="fig|69279.3.peg.3116"/>
<feature type="transmembrane region" description="Helical" evidence="8">
    <location>
        <begin position="20"/>
        <end position="44"/>
    </location>
</feature>
<dbReference type="InterPro" id="IPR000515">
    <property type="entry name" value="MetI-like"/>
</dbReference>
<dbReference type="RefSeq" id="WP_035028434.1">
    <property type="nucleotide sequence ID" value="NZ_KK073893.1"/>
</dbReference>
<proteinExistence type="inferred from homology"/>
<feature type="transmembrane region" description="Helical" evidence="8">
    <location>
        <begin position="187"/>
        <end position="207"/>
    </location>
</feature>
<accession>A0A011V7P8</accession>
<dbReference type="Proteomes" id="UP000294958">
    <property type="component" value="Unassembled WGS sequence"/>
</dbReference>
<dbReference type="GO" id="GO:0022857">
    <property type="term" value="F:transmembrane transporter activity"/>
    <property type="evidence" value="ECO:0007669"/>
    <property type="project" value="InterPro"/>
</dbReference>
<dbReference type="Gene3D" id="1.10.3720.10">
    <property type="entry name" value="MetI-like"/>
    <property type="match status" value="1"/>
</dbReference>
<dbReference type="InterPro" id="IPR010065">
    <property type="entry name" value="AA_ABC_transptr_permease_3TM"/>
</dbReference>
<protein>
    <submittedName>
        <fullName evidence="11">Amino acid ABC transporter membrane protein 2 (PAAT family)</fullName>
    </submittedName>
    <submittedName>
        <fullName evidence="10">Amino acid ABC transporter permease</fullName>
    </submittedName>
</protein>
<evidence type="ECO:0000256" key="5">
    <source>
        <dbReference type="ARBA" id="ARBA00022692"/>
    </source>
</evidence>
<evidence type="ECO:0000256" key="6">
    <source>
        <dbReference type="ARBA" id="ARBA00022989"/>
    </source>
</evidence>
<dbReference type="PROSITE" id="PS50928">
    <property type="entry name" value="ABC_TM1"/>
    <property type="match status" value="1"/>
</dbReference>
<reference evidence="10 12" key="1">
    <citation type="submission" date="2014-02" db="EMBL/GenBank/DDBJ databases">
        <title>Aquamicrobium defluvii Genome sequencing.</title>
        <authorList>
            <person name="Wang X."/>
        </authorList>
    </citation>
    <scope>NUCLEOTIDE SEQUENCE [LARGE SCALE GENOMIC DNA]</scope>
    <source>
        <strain evidence="10 12">W13Z1</strain>
    </source>
</reference>
<sequence>MIWFQIERLWNYWPVLLKGLGMTVSLSLLSLVAGMIVGLIFALARTSGNRWLSGICGFYIDLFRGTPFLVQVFICFFILPAVGIELSAFSAGVLALSNLSACFIGEIIAAGINAVPRGQNEAAIASGFTHSQKLRLIILPQALQIVRPTLVGQFILLVKDSSVVSAIGIMDLTRSGWMIVQNIPNGLLVFGVVGLGYLIVCYPMIYLSRRMERGTQSPIL</sequence>
<comment type="caution">
    <text evidence="10">The sequence shown here is derived from an EMBL/GenBank/DDBJ whole genome shotgun (WGS) entry which is preliminary data.</text>
</comment>
<keyword evidence="3 8" id="KW-0813">Transport</keyword>
<comment type="similarity">
    <text evidence="2">Belongs to the binding-protein-dependent transport system permease family. HisMQ subfamily.</text>
</comment>
<dbReference type="InterPro" id="IPR035906">
    <property type="entry name" value="MetI-like_sf"/>
</dbReference>
<dbReference type="PANTHER" id="PTHR30614:SF34">
    <property type="entry name" value="BLR6398 PROTEIN"/>
    <property type="match status" value="1"/>
</dbReference>
<evidence type="ECO:0000256" key="4">
    <source>
        <dbReference type="ARBA" id="ARBA00022475"/>
    </source>
</evidence>
<evidence type="ECO:0000313" key="13">
    <source>
        <dbReference type="Proteomes" id="UP000294958"/>
    </source>
</evidence>
<evidence type="ECO:0000256" key="7">
    <source>
        <dbReference type="ARBA" id="ARBA00023136"/>
    </source>
</evidence>
<evidence type="ECO:0000256" key="3">
    <source>
        <dbReference type="ARBA" id="ARBA00022448"/>
    </source>
</evidence>
<dbReference type="InterPro" id="IPR043429">
    <property type="entry name" value="ArtM/GltK/GlnP/TcyL/YhdX-like"/>
</dbReference>
<dbReference type="HOGENOM" id="CLU_019602_1_1_5"/>
<keyword evidence="4" id="KW-1003">Cell membrane</keyword>
<reference evidence="11 13" key="2">
    <citation type="submission" date="2019-03" db="EMBL/GenBank/DDBJ databases">
        <title>Genomic Encyclopedia of Type Strains, Phase IV (KMG-IV): sequencing the most valuable type-strain genomes for metagenomic binning, comparative biology and taxonomic classification.</title>
        <authorList>
            <person name="Goeker M."/>
        </authorList>
    </citation>
    <scope>NUCLEOTIDE SEQUENCE [LARGE SCALE GENOMIC DNA]</scope>
    <source>
        <strain evidence="11 13">DSM 11603</strain>
    </source>
</reference>
<evidence type="ECO:0000256" key="8">
    <source>
        <dbReference type="RuleBase" id="RU363032"/>
    </source>
</evidence>
<keyword evidence="5 8" id="KW-0812">Transmembrane</keyword>
<name>A0A011V7P8_9HYPH</name>
<evidence type="ECO:0000313" key="12">
    <source>
        <dbReference type="Proteomes" id="UP000019849"/>
    </source>
</evidence>
<dbReference type="GO" id="GO:0006865">
    <property type="term" value="P:amino acid transport"/>
    <property type="evidence" value="ECO:0007669"/>
    <property type="project" value="TreeGrafter"/>
</dbReference>
<dbReference type="OrthoDB" id="9814550at2"/>
<evidence type="ECO:0000313" key="11">
    <source>
        <dbReference type="EMBL" id="TDR34481.1"/>
    </source>
</evidence>
<keyword evidence="6 8" id="KW-1133">Transmembrane helix</keyword>
<evidence type="ECO:0000256" key="1">
    <source>
        <dbReference type="ARBA" id="ARBA00004429"/>
    </source>
</evidence>
<feature type="domain" description="ABC transmembrane type-1" evidence="9">
    <location>
        <begin position="20"/>
        <end position="208"/>
    </location>
</feature>
<organism evidence="10 12">
    <name type="scientific">Aquamicrobium defluvii</name>
    <dbReference type="NCBI Taxonomy" id="69279"/>
    <lineage>
        <taxon>Bacteria</taxon>
        <taxon>Pseudomonadati</taxon>
        <taxon>Pseudomonadota</taxon>
        <taxon>Alphaproteobacteria</taxon>
        <taxon>Hyphomicrobiales</taxon>
        <taxon>Phyllobacteriaceae</taxon>
        <taxon>Aquamicrobium</taxon>
    </lineage>
</organism>
<keyword evidence="13" id="KW-1185">Reference proteome</keyword>
<dbReference type="EMBL" id="SNZF01000014">
    <property type="protein sequence ID" value="TDR34481.1"/>
    <property type="molecule type" value="Genomic_DNA"/>
</dbReference>
<dbReference type="SUPFAM" id="SSF161098">
    <property type="entry name" value="MetI-like"/>
    <property type="match status" value="1"/>
</dbReference>